<protein>
    <submittedName>
        <fullName evidence="1">Uncharacterized protein</fullName>
    </submittedName>
</protein>
<dbReference type="GO" id="GO:0006890">
    <property type="term" value="P:retrograde vesicle-mediated transport, Golgi to endoplasmic reticulum"/>
    <property type="evidence" value="ECO:0007669"/>
    <property type="project" value="InterPro"/>
</dbReference>
<evidence type="ECO:0000313" key="2">
    <source>
        <dbReference type="Proteomes" id="UP001472866"/>
    </source>
</evidence>
<dbReference type="InterPro" id="IPR007528">
    <property type="entry name" value="RINT1_Tip20"/>
</dbReference>
<dbReference type="PANTHER" id="PTHR13520">
    <property type="entry name" value="RAD50-INTERACTING PROTEIN 1 RINT-1"/>
    <property type="match status" value="1"/>
</dbReference>
<gene>
    <name evidence="1" type="ORF">HKI87_08g54780</name>
</gene>
<sequence length="765" mass="83087">MQAEVASELGRLRASVGGLEDTRADLTKQIADELHRLYSQCRGGNHVVGTSGVAGGGKGEYEREAFAALLRESSALHEVESELRFQGDVIRLKDDLTRSLAEVQGLPAEEFGQKLEGLRSSVEVMQVICTSFGENRAAKTKGANSGLKPLPFSGATRAFLLSMCQQLRRELEKFVTDLLAGKCQAWPPRISLSSETPAGANTGGVLHGFRSVDPAAFDLLLTASRLLCSLQNSNADLRRDEGGLGEGLPAKQGLWLAVPLLDEFKRRICFHFGQQGGSTFRLDRPEWLLKYGLSAAQVFKEEGRALTGAIKGTGLEDEHCIPQELVVGVIGVLEQILPQYLQTGAAFSDGGEDAFQSLLLHLASKIREYDLKFAELLNPSLRDSFYSQSPFSPLSSWGFGLLIRVLLREEYFEDWVEAESKFLEGKVEGIFGSPGAWDIATPSGNATPDGDFELSSSDATDHTVPDCVEQLCGVLLEYVNFSRSFPGMAEEGGGGDGRLVEFLDRLGGSVLEALFNKLSWRVDSYDPYGDTSRHLAIGATTSCLASAAHVEGILLEPSIYDPHTSRVPAFQDSAKGFVSHIKKWSQKLVSLVTKEFEGCGVVNLAKALRSLSTGDRRAGEVETTRADFLAIFDDLVVQLREARPRVSPDVFRVVWTSVAACVNNNLLNNVALGVDHSNGTAAEFVVLVSLIVSAFEEFTRRPKTYFKLILEASDIFSMDGGECGALLREVESLSDSESVGVLRARNIHSLSLFQATQLLSARGGD</sequence>
<dbReference type="GO" id="GO:0070939">
    <property type="term" value="C:Dsl1/NZR complex"/>
    <property type="evidence" value="ECO:0007669"/>
    <property type="project" value="InterPro"/>
</dbReference>
<accession>A0AAX4PC64</accession>
<dbReference type="EMBL" id="CP151508">
    <property type="protein sequence ID" value="WZN63925.1"/>
    <property type="molecule type" value="Genomic_DNA"/>
</dbReference>
<organism evidence="1 2">
    <name type="scientific">Chloropicon roscoffensis</name>
    <dbReference type="NCBI Taxonomy" id="1461544"/>
    <lineage>
        <taxon>Eukaryota</taxon>
        <taxon>Viridiplantae</taxon>
        <taxon>Chlorophyta</taxon>
        <taxon>Chloropicophyceae</taxon>
        <taxon>Chloropicales</taxon>
        <taxon>Chloropicaceae</taxon>
        <taxon>Chloropicon</taxon>
    </lineage>
</organism>
<dbReference type="GO" id="GO:0060628">
    <property type="term" value="P:regulation of ER to Golgi vesicle-mediated transport"/>
    <property type="evidence" value="ECO:0007669"/>
    <property type="project" value="TreeGrafter"/>
</dbReference>
<dbReference type="PANTHER" id="PTHR13520:SF0">
    <property type="entry name" value="RAD50-INTERACTING PROTEIN 1"/>
    <property type="match status" value="1"/>
</dbReference>
<proteinExistence type="predicted"/>
<reference evidence="1 2" key="1">
    <citation type="submission" date="2024-03" db="EMBL/GenBank/DDBJ databases">
        <title>Complete genome sequence of the green alga Chloropicon roscoffensis RCC1871.</title>
        <authorList>
            <person name="Lemieux C."/>
            <person name="Pombert J.-F."/>
            <person name="Otis C."/>
            <person name="Turmel M."/>
        </authorList>
    </citation>
    <scope>NUCLEOTIDE SEQUENCE [LARGE SCALE GENOMIC DNA]</scope>
    <source>
        <strain evidence="1 2">RCC1871</strain>
    </source>
</reference>
<evidence type="ECO:0000313" key="1">
    <source>
        <dbReference type="EMBL" id="WZN63925.1"/>
    </source>
</evidence>
<dbReference type="GO" id="GO:0006888">
    <property type="term" value="P:endoplasmic reticulum to Golgi vesicle-mediated transport"/>
    <property type="evidence" value="ECO:0007669"/>
    <property type="project" value="InterPro"/>
</dbReference>
<keyword evidence="2" id="KW-1185">Reference proteome</keyword>
<name>A0AAX4PC64_9CHLO</name>
<dbReference type="AlphaFoldDB" id="A0AAX4PC64"/>
<dbReference type="Proteomes" id="UP001472866">
    <property type="component" value="Chromosome 08"/>
</dbReference>